<comment type="caution">
    <text evidence="1">The sequence shown here is derived from an EMBL/GenBank/DDBJ whole genome shotgun (WGS) entry which is preliminary data.</text>
</comment>
<dbReference type="AlphaFoldDB" id="A0A9P6GQM3"/>
<dbReference type="EMBL" id="WJXW01000003">
    <property type="protein sequence ID" value="KAF9738439.1"/>
    <property type="molecule type" value="Genomic_DNA"/>
</dbReference>
<name>A0A9P6GQM3_9PLEO</name>
<evidence type="ECO:0000313" key="1">
    <source>
        <dbReference type="EMBL" id="KAF9738439.1"/>
    </source>
</evidence>
<evidence type="ECO:0000313" key="2">
    <source>
        <dbReference type="Proteomes" id="UP000756921"/>
    </source>
</evidence>
<accession>A0A9P6GQM3</accession>
<protein>
    <submittedName>
        <fullName evidence="1">Uncharacterized protein</fullName>
    </submittedName>
</protein>
<proteinExistence type="predicted"/>
<organism evidence="1 2">
    <name type="scientific">Paraphaeosphaeria minitans</name>
    <dbReference type="NCBI Taxonomy" id="565426"/>
    <lineage>
        <taxon>Eukaryota</taxon>
        <taxon>Fungi</taxon>
        <taxon>Dikarya</taxon>
        <taxon>Ascomycota</taxon>
        <taxon>Pezizomycotina</taxon>
        <taxon>Dothideomycetes</taxon>
        <taxon>Pleosporomycetidae</taxon>
        <taxon>Pleosporales</taxon>
        <taxon>Massarineae</taxon>
        <taxon>Didymosphaeriaceae</taxon>
        <taxon>Paraphaeosphaeria</taxon>
    </lineage>
</organism>
<dbReference type="OrthoDB" id="10528394at2759"/>
<gene>
    <name evidence="1" type="ORF">PMIN01_03722</name>
</gene>
<dbReference type="Proteomes" id="UP000756921">
    <property type="component" value="Unassembled WGS sequence"/>
</dbReference>
<sequence length="208" mass="24155">MVSLPYVELNAWEILLSWVKTQKLPIAKWEVLEALCYPRHKFPHAGPLHLDPYEIRETVEIYFVKMIELGSYFGADEMVKKLHNWFVDRTIKAQKHATYGAVIVAFEALPEGHLFRKFLVEAQRHYHDPICEDEKREVAPRKLLLVDFLTAVSSYATVLGIDASLIYDSTTPLLRSDFHIHDVEAEWQRCDCTSAAQLPRNRPHRITL</sequence>
<reference evidence="1" key="1">
    <citation type="journal article" date="2020" name="Mol. Plant Microbe Interact.">
        <title>Genome Sequence of the Biocontrol Agent Coniothyrium minitans strain Conio (IMI 134523).</title>
        <authorList>
            <person name="Patel D."/>
            <person name="Shittu T.A."/>
            <person name="Baroncelli R."/>
            <person name="Muthumeenakshi S."/>
            <person name="Osborne T.H."/>
            <person name="Janganan T.K."/>
            <person name="Sreenivasaprasad S."/>
        </authorList>
    </citation>
    <scope>NUCLEOTIDE SEQUENCE</scope>
    <source>
        <strain evidence="1">Conio</strain>
    </source>
</reference>
<keyword evidence="2" id="KW-1185">Reference proteome</keyword>